<dbReference type="Gene3D" id="3.30.1140.60">
    <property type="entry name" value="F-actin capping protein, alpha subunit"/>
    <property type="match status" value="1"/>
</dbReference>
<comment type="subunit">
    <text evidence="6">Heterodimer of an alpha and a beta subunit.</text>
</comment>
<dbReference type="Proteomes" id="UP000326924">
    <property type="component" value="Unassembled WGS sequence"/>
</dbReference>
<evidence type="ECO:0000256" key="6">
    <source>
        <dbReference type="RuleBase" id="RU365077"/>
    </source>
</evidence>
<keyword evidence="8" id="KW-1185">Reference proteome</keyword>
<dbReference type="InterPro" id="IPR017865">
    <property type="entry name" value="F-actin_cap_asu_CS"/>
</dbReference>
<dbReference type="InterPro" id="IPR002189">
    <property type="entry name" value="CapZ_alpha"/>
</dbReference>
<comment type="similarity">
    <text evidence="1 6">Belongs to the F-actin-capping protein alpha subunit family.</text>
</comment>
<dbReference type="GO" id="GO:0051016">
    <property type="term" value="P:barbed-end actin filament capping"/>
    <property type="evidence" value="ECO:0007669"/>
    <property type="project" value="UniProtKB-UniRule"/>
</dbReference>
<dbReference type="InterPro" id="IPR042489">
    <property type="entry name" value="CapZ_alpha_1"/>
</dbReference>
<dbReference type="InterPro" id="IPR042276">
    <property type="entry name" value="CapZ_alpha/beta_2"/>
</dbReference>
<evidence type="ECO:0000256" key="1">
    <source>
        <dbReference type="ARBA" id="ARBA00010479"/>
    </source>
</evidence>
<dbReference type="PROSITE" id="PS00748">
    <property type="entry name" value="F_ACTIN_CAPPING_A_1"/>
    <property type="match status" value="1"/>
</dbReference>
<dbReference type="InterPro" id="IPR037282">
    <property type="entry name" value="CapZ_alpha/beta"/>
</dbReference>
<dbReference type="EMBL" id="VXIS01000039">
    <property type="protein sequence ID" value="KAA8911115.1"/>
    <property type="molecule type" value="Genomic_DNA"/>
</dbReference>
<comment type="function">
    <text evidence="5 6">F-actin-capping proteins bind in a Ca(2+)-independent manner to the fast growing ends of actin filaments (barbed end) thereby blocking the exchange of subunits at these ends. Unlike other capping proteins (such as gelsolin and severin), these proteins do not sever actin filaments.</text>
</comment>
<dbReference type="Gene3D" id="3.90.1150.210">
    <property type="entry name" value="F-actin capping protein, beta subunit"/>
    <property type="match status" value="1"/>
</dbReference>
<proteinExistence type="inferred from homology"/>
<evidence type="ECO:0000256" key="4">
    <source>
        <dbReference type="ARBA" id="ARBA00023203"/>
    </source>
</evidence>
<dbReference type="FunFam" id="3.90.1150.210:FF:000003">
    <property type="entry name" value="F-actin-capping protein subunit alpha"/>
    <property type="match status" value="1"/>
</dbReference>
<protein>
    <recommendedName>
        <fullName evidence="2 6">F-actin-capping protein subunit alpha</fullName>
    </recommendedName>
</protein>
<evidence type="ECO:0000256" key="2">
    <source>
        <dbReference type="ARBA" id="ARBA00014038"/>
    </source>
</evidence>
<gene>
    <name evidence="7" type="ORF">FN846DRAFT_1002585</name>
</gene>
<organism evidence="7 8">
    <name type="scientific">Sphaerosporella brunnea</name>
    <dbReference type="NCBI Taxonomy" id="1250544"/>
    <lineage>
        <taxon>Eukaryota</taxon>
        <taxon>Fungi</taxon>
        <taxon>Dikarya</taxon>
        <taxon>Ascomycota</taxon>
        <taxon>Pezizomycotina</taxon>
        <taxon>Pezizomycetes</taxon>
        <taxon>Pezizales</taxon>
        <taxon>Pyronemataceae</taxon>
        <taxon>Sphaerosporella</taxon>
    </lineage>
</organism>
<dbReference type="GO" id="GO:0051015">
    <property type="term" value="F:actin filament binding"/>
    <property type="evidence" value="ECO:0007669"/>
    <property type="project" value="TreeGrafter"/>
</dbReference>
<dbReference type="Pfam" id="PF01267">
    <property type="entry name" value="F-actin_cap_A"/>
    <property type="match status" value="1"/>
</dbReference>
<dbReference type="GO" id="GO:0030479">
    <property type="term" value="C:actin cortical patch"/>
    <property type="evidence" value="ECO:0007669"/>
    <property type="project" value="TreeGrafter"/>
</dbReference>
<dbReference type="FunCoup" id="A0A5J5F4W2">
    <property type="interactions" value="837"/>
</dbReference>
<dbReference type="PANTHER" id="PTHR10653">
    <property type="entry name" value="F-ACTIN-CAPPING PROTEIN SUBUNIT ALPHA"/>
    <property type="match status" value="1"/>
</dbReference>
<dbReference type="AlphaFoldDB" id="A0A5J5F4W2"/>
<dbReference type="PRINTS" id="PR00191">
    <property type="entry name" value="FACTINCAPA"/>
</dbReference>
<reference evidence="7 8" key="1">
    <citation type="submission" date="2019-09" db="EMBL/GenBank/DDBJ databases">
        <title>Draft genome of the ectomycorrhizal ascomycete Sphaerosporella brunnea.</title>
        <authorList>
            <consortium name="DOE Joint Genome Institute"/>
            <person name="Benucci G.M."/>
            <person name="Marozzi G."/>
            <person name="Antonielli L."/>
            <person name="Sanchez S."/>
            <person name="Marco P."/>
            <person name="Wang X."/>
            <person name="Falini L.B."/>
            <person name="Barry K."/>
            <person name="Haridas S."/>
            <person name="Lipzen A."/>
            <person name="Labutti K."/>
            <person name="Grigoriev I.V."/>
            <person name="Murat C."/>
            <person name="Martin F."/>
            <person name="Albertini E."/>
            <person name="Donnini D."/>
            <person name="Bonito G."/>
        </authorList>
    </citation>
    <scope>NUCLEOTIDE SEQUENCE [LARGE SCALE GENOMIC DNA]</scope>
    <source>
        <strain evidence="7 8">Sb_GMNB300</strain>
    </source>
</reference>
<dbReference type="PANTHER" id="PTHR10653:SF0">
    <property type="entry name" value="F-ACTIN-CAPPING PROTEIN SUBUNIT ALPHA"/>
    <property type="match status" value="1"/>
</dbReference>
<keyword evidence="4 6" id="KW-0009">Actin-binding</keyword>
<sequence length="278" mass="30766">MSSSDAIQSVSNFLLDAPPGELQDVISDVKALIGDDASVVAELNPALEKYNKAQLISTLLPGGDRLVIVSDYNDLGGGRFYDVESKSSFAFDHVSQKAFDVQSYILESKNAELITSLLKSLGPHVSEHYPSLPAYGVYPSSEDTTIALVITGNKYSPANYWNGRWRSIYTFDPASNALSGEIKVDVHYYEDGNVRLLTTHAIEEEISSGNAADVVRTIARKEKEYQENLNDAFVQLSEGAFKSLRRQLPITRQKIDWDKIGSYRLGQQVGLFPTHEHS</sequence>
<accession>A0A5J5F4W2</accession>
<evidence type="ECO:0000313" key="8">
    <source>
        <dbReference type="Proteomes" id="UP000326924"/>
    </source>
</evidence>
<dbReference type="OrthoDB" id="340550at2759"/>
<dbReference type="InParanoid" id="A0A5J5F4W2"/>
<evidence type="ECO:0000256" key="3">
    <source>
        <dbReference type="ARBA" id="ARBA00022467"/>
    </source>
</evidence>
<dbReference type="SUPFAM" id="SSF90096">
    <property type="entry name" value="Subunits of heterodimeric actin filament capping protein Capz"/>
    <property type="match status" value="1"/>
</dbReference>
<name>A0A5J5F4W2_9PEZI</name>
<comment type="caution">
    <text evidence="7">The sequence shown here is derived from an EMBL/GenBank/DDBJ whole genome shotgun (WGS) entry which is preliminary data.</text>
</comment>
<evidence type="ECO:0000313" key="7">
    <source>
        <dbReference type="EMBL" id="KAA8911115.1"/>
    </source>
</evidence>
<dbReference type="PROSITE" id="PS00749">
    <property type="entry name" value="F_ACTIN_CAPPING_A_2"/>
    <property type="match status" value="1"/>
</dbReference>
<dbReference type="GO" id="GO:0008290">
    <property type="term" value="C:F-actin capping protein complex"/>
    <property type="evidence" value="ECO:0007669"/>
    <property type="project" value="UniProtKB-UniRule"/>
</dbReference>
<keyword evidence="3 6" id="KW-0117">Actin capping</keyword>
<dbReference type="GO" id="GO:0030036">
    <property type="term" value="P:actin cytoskeleton organization"/>
    <property type="evidence" value="ECO:0007669"/>
    <property type="project" value="TreeGrafter"/>
</dbReference>
<evidence type="ECO:0000256" key="5">
    <source>
        <dbReference type="ARBA" id="ARBA00025389"/>
    </source>
</evidence>